<dbReference type="AlphaFoldDB" id="A0AAN6KV00"/>
<organism evidence="2 3">
    <name type="scientific">Friedmanniomyces endolithicus</name>
    <dbReference type="NCBI Taxonomy" id="329885"/>
    <lineage>
        <taxon>Eukaryota</taxon>
        <taxon>Fungi</taxon>
        <taxon>Dikarya</taxon>
        <taxon>Ascomycota</taxon>
        <taxon>Pezizomycotina</taxon>
        <taxon>Dothideomycetes</taxon>
        <taxon>Dothideomycetidae</taxon>
        <taxon>Mycosphaerellales</taxon>
        <taxon>Teratosphaeriaceae</taxon>
        <taxon>Friedmanniomyces</taxon>
    </lineage>
</organism>
<reference evidence="2" key="1">
    <citation type="submission" date="2023-06" db="EMBL/GenBank/DDBJ databases">
        <title>Black Yeasts Isolated from many extreme environments.</title>
        <authorList>
            <person name="Coleine C."/>
            <person name="Stajich J.E."/>
            <person name="Selbmann L."/>
        </authorList>
    </citation>
    <scope>NUCLEOTIDE SEQUENCE</scope>
    <source>
        <strain evidence="2">CCFEE 5200</strain>
    </source>
</reference>
<sequence length="516" mass="55833">MTRDHDRTIKIYHSAPILLRFKAGSHTLYHPQLDPQIFAPLVRIPTRKGTTQLVRRCLKSNCETCAATDVVSDLTLEVAKAHGIRGVPIKACGKARTEGERVADGRVRGAWMFGGGVGGAGEVGAGVVTEVEWQRFGGGGDGRVERWLEGLPVEFEGWESGPGGGEARAGARGDSPGVEGEGRLDDGLPVGEDLRDFFARRGELERRLAEGARSQTRALEARAGAGGEGPGVEGEGRLDDGLQIVERLKDFFARRGESERRLAKAARNQTRALEAEWRKSFESSAAAPWHLPAPLLMNATPWNGTFAIPSPAYPLQSRVPVYPQVPFGSNTWQYTKPITHPNKLNHTTNPPLTGPPLNTKAPKPLKPSLTEPHQAHNPLPFIPSGTTEANIQYYIKDLEAYMSAQGFASPRPLKPPMQSVIDNKPPPVFNSATSSTMYQTGHHNAAAPPPFVHRLGAGPRAGARPGFDSSQRMPHLAHPVLPATSSLGTKRACSDAGWAAQERRQKIRRLELQSGA</sequence>
<keyword evidence="3" id="KW-1185">Reference proteome</keyword>
<evidence type="ECO:0000256" key="1">
    <source>
        <dbReference type="SAM" id="MobiDB-lite"/>
    </source>
</evidence>
<feature type="compositionally biased region" description="Low complexity" evidence="1">
    <location>
        <begin position="211"/>
        <end position="223"/>
    </location>
</feature>
<dbReference type="EMBL" id="JAUJLE010000024">
    <property type="protein sequence ID" value="KAK1004742.1"/>
    <property type="molecule type" value="Genomic_DNA"/>
</dbReference>
<gene>
    <name evidence="2" type="ORF">LTR91_004237</name>
</gene>
<protein>
    <submittedName>
        <fullName evidence="2">Uncharacterized protein</fullName>
    </submittedName>
</protein>
<evidence type="ECO:0000313" key="3">
    <source>
        <dbReference type="Proteomes" id="UP001175353"/>
    </source>
</evidence>
<name>A0AAN6KV00_9PEZI</name>
<feature type="compositionally biased region" description="Low complexity" evidence="1">
    <location>
        <begin position="344"/>
        <end position="359"/>
    </location>
</feature>
<proteinExistence type="predicted"/>
<feature type="region of interest" description="Disordered" evidence="1">
    <location>
        <begin position="340"/>
        <end position="370"/>
    </location>
</feature>
<feature type="region of interest" description="Disordered" evidence="1">
    <location>
        <begin position="155"/>
        <end position="186"/>
    </location>
</feature>
<evidence type="ECO:0000313" key="2">
    <source>
        <dbReference type="EMBL" id="KAK1004742.1"/>
    </source>
</evidence>
<dbReference type="Proteomes" id="UP001175353">
    <property type="component" value="Unassembled WGS sequence"/>
</dbReference>
<feature type="compositionally biased region" description="Gly residues" evidence="1">
    <location>
        <begin position="224"/>
        <end position="233"/>
    </location>
</feature>
<comment type="caution">
    <text evidence="2">The sequence shown here is derived from an EMBL/GenBank/DDBJ whole genome shotgun (WGS) entry which is preliminary data.</text>
</comment>
<feature type="region of interest" description="Disordered" evidence="1">
    <location>
        <begin position="209"/>
        <end position="238"/>
    </location>
</feature>
<accession>A0AAN6KV00</accession>